<name>A0A0F9HCK5_9ZZZZ</name>
<accession>A0A0F9HCK5</accession>
<comment type="caution">
    <text evidence="1">The sequence shown here is derived from an EMBL/GenBank/DDBJ whole genome shotgun (WGS) entry which is preliminary data.</text>
</comment>
<proteinExistence type="predicted"/>
<dbReference type="AlphaFoldDB" id="A0A0F9HCK5"/>
<gene>
    <name evidence="1" type="ORF">LCGC14_2015050</name>
</gene>
<sequence length="120" mass="13099">MWICIPDTLTPGSTAMFAINTSVWPAAIRNDAVVLLAEGGVALEFPPKQMIEQLLGRLYAQRVAKQVTSSPVLLAELAMEAVEISDNVVIQAHGNRTKRFIEYGKIEHASPTEVHEETVG</sequence>
<dbReference type="EMBL" id="LAZR01023178">
    <property type="protein sequence ID" value="KKL79420.1"/>
    <property type="molecule type" value="Genomic_DNA"/>
</dbReference>
<protein>
    <submittedName>
        <fullName evidence="1">Uncharacterized protein</fullName>
    </submittedName>
</protein>
<organism evidence="1">
    <name type="scientific">marine sediment metagenome</name>
    <dbReference type="NCBI Taxonomy" id="412755"/>
    <lineage>
        <taxon>unclassified sequences</taxon>
        <taxon>metagenomes</taxon>
        <taxon>ecological metagenomes</taxon>
    </lineage>
</organism>
<reference evidence="1" key="1">
    <citation type="journal article" date="2015" name="Nature">
        <title>Complex archaea that bridge the gap between prokaryotes and eukaryotes.</title>
        <authorList>
            <person name="Spang A."/>
            <person name="Saw J.H."/>
            <person name="Jorgensen S.L."/>
            <person name="Zaremba-Niedzwiedzka K."/>
            <person name="Martijn J."/>
            <person name="Lind A.E."/>
            <person name="van Eijk R."/>
            <person name="Schleper C."/>
            <person name="Guy L."/>
            <person name="Ettema T.J."/>
        </authorList>
    </citation>
    <scope>NUCLEOTIDE SEQUENCE</scope>
</reference>
<evidence type="ECO:0000313" key="1">
    <source>
        <dbReference type="EMBL" id="KKL79420.1"/>
    </source>
</evidence>